<name>R0GC34_9BRAS</name>
<organism evidence="2 3">
    <name type="scientific">Capsella rubella</name>
    <dbReference type="NCBI Taxonomy" id="81985"/>
    <lineage>
        <taxon>Eukaryota</taxon>
        <taxon>Viridiplantae</taxon>
        <taxon>Streptophyta</taxon>
        <taxon>Embryophyta</taxon>
        <taxon>Tracheophyta</taxon>
        <taxon>Spermatophyta</taxon>
        <taxon>Magnoliopsida</taxon>
        <taxon>eudicotyledons</taxon>
        <taxon>Gunneridae</taxon>
        <taxon>Pentapetalae</taxon>
        <taxon>rosids</taxon>
        <taxon>malvids</taxon>
        <taxon>Brassicales</taxon>
        <taxon>Brassicaceae</taxon>
        <taxon>Camelineae</taxon>
        <taxon>Capsella</taxon>
    </lineage>
</organism>
<evidence type="ECO:0000259" key="1">
    <source>
        <dbReference type="PROSITE" id="PS50181"/>
    </source>
</evidence>
<accession>R0GC34</accession>
<dbReference type="STRING" id="81985.R0GC34"/>
<dbReference type="CDD" id="cd22152">
    <property type="entry name" value="F-box_AtAFR-like"/>
    <property type="match status" value="1"/>
</dbReference>
<dbReference type="PANTHER" id="PTHR24414">
    <property type="entry name" value="F-BOX/KELCH-REPEAT PROTEIN SKIP4"/>
    <property type="match status" value="1"/>
</dbReference>
<dbReference type="eggNOG" id="KOG1072">
    <property type="taxonomic scope" value="Eukaryota"/>
</dbReference>
<dbReference type="PROSITE" id="PS50181">
    <property type="entry name" value="FBOX"/>
    <property type="match status" value="1"/>
</dbReference>
<proteinExistence type="predicted"/>
<dbReference type="Pfam" id="PF00646">
    <property type="entry name" value="F-box"/>
    <property type="match status" value="1"/>
</dbReference>
<dbReference type="InterPro" id="IPR050354">
    <property type="entry name" value="F-box/kelch-repeat_ARATH"/>
</dbReference>
<dbReference type="PANTHER" id="PTHR24414:SF184">
    <property type="entry name" value="GALACTOSE OXIDASE_KELCH REPEAT SUPERFAMILY PROTEIN"/>
    <property type="match status" value="1"/>
</dbReference>
<dbReference type="InterPro" id="IPR001810">
    <property type="entry name" value="F-box_dom"/>
</dbReference>
<reference evidence="3" key="1">
    <citation type="journal article" date="2013" name="Nat. Genet.">
        <title>The Capsella rubella genome and the genomic consequences of rapid mating system evolution.</title>
        <authorList>
            <person name="Slotte T."/>
            <person name="Hazzouri K.M."/>
            <person name="Agren J.A."/>
            <person name="Koenig D."/>
            <person name="Maumus F."/>
            <person name="Guo Y.L."/>
            <person name="Steige K."/>
            <person name="Platts A.E."/>
            <person name="Escobar J.S."/>
            <person name="Newman L.K."/>
            <person name="Wang W."/>
            <person name="Mandakova T."/>
            <person name="Vello E."/>
            <person name="Smith L.M."/>
            <person name="Henz S.R."/>
            <person name="Steffen J."/>
            <person name="Takuno S."/>
            <person name="Brandvain Y."/>
            <person name="Coop G."/>
            <person name="Andolfatto P."/>
            <person name="Hu T.T."/>
            <person name="Blanchette M."/>
            <person name="Clark R.M."/>
            <person name="Quesneville H."/>
            <person name="Nordborg M."/>
            <person name="Gaut B.S."/>
            <person name="Lysak M.A."/>
            <person name="Jenkins J."/>
            <person name="Grimwood J."/>
            <person name="Chapman J."/>
            <person name="Prochnik S."/>
            <person name="Shu S."/>
            <person name="Rokhsar D."/>
            <person name="Schmutz J."/>
            <person name="Weigel D."/>
            <person name="Wright S.I."/>
        </authorList>
    </citation>
    <scope>NUCLEOTIDE SEQUENCE [LARGE SCALE GENOMIC DNA]</scope>
    <source>
        <strain evidence="3">cv. Monte Gargano</strain>
    </source>
</reference>
<dbReference type="SMART" id="SM00256">
    <property type="entry name" value="FBOX"/>
    <property type="match status" value="1"/>
</dbReference>
<feature type="domain" description="F-box" evidence="1">
    <location>
        <begin position="14"/>
        <end position="60"/>
    </location>
</feature>
<protein>
    <recommendedName>
        <fullName evidence="1">F-box domain-containing protein</fullName>
    </recommendedName>
</protein>
<evidence type="ECO:0000313" key="2">
    <source>
        <dbReference type="EMBL" id="EOA14219.1"/>
    </source>
</evidence>
<dbReference type="Proteomes" id="UP000029121">
    <property type="component" value="Unassembled WGS sequence"/>
</dbReference>
<dbReference type="InterPro" id="IPR036047">
    <property type="entry name" value="F-box-like_dom_sf"/>
</dbReference>
<keyword evidence="3" id="KW-1185">Reference proteome</keyword>
<evidence type="ECO:0000313" key="3">
    <source>
        <dbReference type="Proteomes" id="UP000029121"/>
    </source>
</evidence>
<dbReference type="AlphaFoldDB" id="R0GC34"/>
<sequence length="125" mass="14641">MFWRWKPKTKTKERSLTPSLPDDLIVSILARVSRSYHTKLSLVSKSFRSILASPELYQTRTLLGRTETFLYVCLRFPDEANPRWFTLYRKKPNQTLTKKKKKKKTKKEDSLAGCFVAQLCAEILV</sequence>
<dbReference type="SUPFAM" id="SSF81383">
    <property type="entry name" value="F-box domain"/>
    <property type="match status" value="1"/>
</dbReference>
<dbReference type="EMBL" id="KB870812">
    <property type="protein sequence ID" value="EOA14219.1"/>
    <property type="molecule type" value="Genomic_DNA"/>
</dbReference>
<gene>
    <name evidence="2" type="ORF">CARUB_v10027374mg</name>
</gene>